<dbReference type="GO" id="GO:0140021">
    <property type="term" value="P:mitochondrial ADP transmembrane transport"/>
    <property type="evidence" value="ECO:0007669"/>
    <property type="project" value="InterPro"/>
</dbReference>
<dbReference type="GO" id="GO:1990544">
    <property type="term" value="P:mitochondrial ATP transmembrane transport"/>
    <property type="evidence" value="ECO:0007669"/>
    <property type="project" value="InterPro"/>
</dbReference>
<comment type="caution">
    <text evidence="17">The sequence shown here is derived from an EMBL/GenBank/DDBJ whole genome shotgun (WGS) entry which is preliminary data.</text>
</comment>
<evidence type="ECO:0000256" key="4">
    <source>
        <dbReference type="ARBA" id="ARBA00022448"/>
    </source>
</evidence>
<keyword evidence="4 15" id="KW-0813">Transport</keyword>
<dbReference type="Pfam" id="PF00153">
    <property type="entry name" value="Mito_carr"/>
    <property type="match status" value="2"/>
</dbReference>
<evidence type="ECO:0000256" key="5">
    <source>
        <dbReference type="ARBA" id="ARBA00022449"/>
    </source>
</evidence>
<dbReference type="InterPro" id="IPR018108">
    <property type="entry name" value="MCP_transmembrane"/>
</dbReference>
<keyword evidence="9 16" id="KW-1133">Transmembrane helix</keyword>
<reference evidence="17 18" key="1">
    <citation type="journal article" name="Sci. Rep.">
        <title>Genome-scale phylogenetic analyses confirm Olpidium as the closest living zoosporic fungus to the non-flagellated, terrestrial fungi.</title>
        <authorList>
            <person name="Chang Y."/>
            <person name="Rochon D."/>
            <person name="Sekimoto S."/>
            <person name="Wang Y."/>
            <person name="Chovatia M."/>
            <person name="Sandor L."/>
            <person name="Salamov A."/>
            <person name="Grigoriev I.V."/>
            <person name="Stajich J.E."/>
            <person name="Spatafora J.W."/>
        </authorList>
    </citation>
    <scope>NUCLEOTIDE SEQUENCE [LARGE SCALE GENOMIC DNA]</scope>
    <source>
        <strain evidence="17">S191</strain>
    </source>
</reference>
<accession>A0A8H7ZPU9</accession>
<comment type="catalytic activity">
    <reaction evidence="12">
        <text>ADP(in) + ATP(out) = ADP(out) + ATP(in)</text>
        <dbReference type="Rhea" id="RHEA:34999"/>
        <dbReference type="ChEBI" id="CHEBI:30616"/>
        <dbReference type="ChEBI" id="CHEBI:456216"/>
    </reaction>
    <physiologicalReaction direction="left-to-right" evidence="12">
        <dbReference type="Rhea" id="RHEA:35000"/>
    </physiologicalReaction>
</comment>
<dbReference type="PANTHER" id="PTHR45635">
    <property type="entry name" value="ADP,ATP CARRIER PROTEIN 1-RELATED-RELATED"/>
    <property type="match status" value="1"/>
</dbReference>
<keyword evidence="10" id="KW-0496">Mitochondrion</keyword>
<evidence type="ECO:0000256" key="7">
    <source>
        <dbReference type="ARBA" id="ARBA00022737"/>
    </source>
</evidence>
<dbReference type="GO" id="GO:0005471">
    <property type="term" value="F:ATP:ADP antiporter activity"/>
    <property type="evidence" value="ECO:0007669"/>
    <property type="project" value="UniProtKB-UniRule"/>
</dbReference>
<dbReference type="PANTHER" id="PTHR45635:SF14">
    <property type="entry name" value="ADP_ATP TRANSLOCASE"/>
    <property type="match status" value="1"/>
</dbReference>
<dbReference type="AlphaFoldDB" id="A0A8H7ZPU9"/>
<feature type="transmembrane region" description="Helical" evidence="16">
    <location>
        <begin position="12"/>
        <end position="34"/>
    </location>
</feature>
<keyword evidence="6 14" id="KW-0812">Transmembrane</keyword>
<keyword evidence="18" id="KW-1185">Reference proteome</keyword>
<organism evidence="17 18">
    <name type="scientific">Olpidium bornovanus</name>
    <dbReference type="NCBI Taxonomy" id="278681"/>
    <lineage>
        <taxon>Eukaryota</taxon>
        <taxon>Fungi</taxon>
        <taxon>Fungi incertae sedis</taxon>
        <taxon>Olpidiomycota</taxon>
        <taxon>Olpidiomycotina</taxon>
        <taxon>Olpidiomycetes</taxon>
        <taxon>Olpidiales</taxon>
        <taxon>Olpidiaceae</taxon>
        <taxon>Olpidium</taxon>
    </lineage>
</organism>
<comment type="subunit">
    <text evidence="3 16">Monomer.</text>
</comment>
<evidence type="ECO:0000256" key="3">
    <source>
        <dbReference type="ARBA" id="ARBA00011245"/>
    </source>
</evidence>
<evidence type="ECO:0000256" key="15">
    <source>
        <dbReference type="RuleBase" id="RU000488"/>
    </source>
</evidence>
<evidence type="ECO:0000256" key="1">
    <source>
        <dbReference type="ARBA" id="ARBA00004448"/>
    </source>
</evidence>
<sequence>RKIWRTDGVVGLYRGFGPSIVGIFLYRATYFGAYDTSKAMLKKKPGIIVSWAIAQSVSIGASLVSYPVDTVRRRMMMQSGRSDVLYSGALDCARKIYTEEGPKAFFKGGLSNSFGRIGAALVLVLYDELKEFLAKTAIPVN</sequence>
<feature type="non-terminal residue" evidence="17">
    <location>
        <position position="1"/>
    </location>
</feature>
<dbReference type="PROSITE" id="PS50920">
    <property type="entry name" value="SOLCAR"/>
    <property type="match status" value="2"/>
</dbReference>
<evidence type="ECO:0000313" key="18">
    <source>
        <dbReference type="Proteomes" id="UP000673691"/>
    </source>
</evidence>
<feature type="transmembrane region" description="Helical" evidence="16">
    <location>
        <begin position="46"/>
        <end position="68"/>
    </location>
</feature>
<dbReference type="InterPro" id="IPR002067">
    <property type="entry name" value="MCP"/>
</dbReference>
<keyword evidence="8" id="KW-0999">Mitochondrion inner membrane</keyword>
<evidence type="ECO:0000256" key="8">
    <source>
        <dbReference type="ARBA" id="ARBA00022792"/>
    </source>
</evidence>
<comment type="function">
    <text evidence="13">ADP:ATP antiporter that mediates import of ADP into the mitochondrial matrix for ATP synthesis, and export of ATP out to fuel the cell. Cycles between the cytoplasmic-open state (c-state) and the matrix-open state (m-state): operates by the alternating access mechanism with a single substrate-binding site intermittently exposed to either the cytosolic (c-state) or matrix (m-state) side of the inner mitochondrial membrane.</text>
</comment>
<name>A0A8H7ZPU9_9FUNG</name>
<dbReference type="InterPro" id="IPR002113">
    <property type="entry name" value="ADT_euk_type"/>
</dbReference>
<evidence type="ECO:0000313" key="17">
    <source>
        <dbReference type="EMBL" id="KAG5457244.1"/>
    </source>
</evidence>
<dbReference type="Gene3D" id="1.50.40.10">
    <property type="entry name" value="Mitochondrial carrier domain"/>
    <property type="match status" value="1"/>
</dbReference>
<keyword evidence="11 14" id="KW-0472">Membrane</keyword>
<comment type="similarity">
    <text evidence="2 15">Belongs to the mitochondrial carrier (TC 2.A.29) family.</text>
</comment>
<dbReference type="PRINTS" id="PR00926">
    <property type="entry name" value="MITOCARRIER"/>
</dbReference>
<evidence type="ECO:0000256" key="6">
    <source>
        <dbReference type="ARBA" id="ARBA00022692"/>
    </source>
</evidence>
<dbReference type="EMBL" id="JAEFCI010010381">
    <property type="protein sequence ID" value="KAG5457244.1"/>
    <property type="molecule type" value="Genomic_DNA"/>
</dbReference>
<evidence type="ECO:0000256" key="16">
    <source>
        <dbReference type="RuleBase" id="RU368008"/>
    </source>
</evidence>
<evidence type="ECO:0000256" key="9">
    <source>
        <dbReference type="ARBA" id="ARBA00022989"/>
    </source>
</evidence>
<keyword evidence="7" id="KW-0677">Repeat</keyword>
<comment type="caution">
    <text evidence="16">Lacks conserved residue(s) required for the propagation of feature annotation.</text>
</comment>
<comment type="function">
    <text evidence="16">Catalyzes the exchange of ADP and ATP across the membrane.</text>
</comment>
<dbReference type="OrthoDB" id="270584at2759"/>
<gene>
    <name evidence="17" type="ORF">BJ554DRAFT_2794</name>
</gene>
<comment type="subcellular location">
    <subcellularLocation>
        <location evidence="16">Membrane</location>
        <topology evidence="16">Multi-pass membrane protein</topology>
    </subcellularLocation>
    <subcellularLocation>
        <location evidence="1">Mitochondrion inner membrane</location>
        <topology evidence="1">Multi-pass membrane protein</topology>
    </subcellularLocation>
</comment>
<dbReference type="GO" id="GO:0005743">
    <property type="term" value="C:mitochondrial inner membrane"/>
    <property type="evidence" value="ECO:0007669"/>
    <property type="project" value="UniProtKB-SubCell"/>
</dbReference>
<evidence type="ECO:0000256" key="2">
    <source>
        <dbReference type="ARBA" id="ARBA00006375"/>
    </source>
</evidence>
<feature type="repeat" description="Solcar" evidence="14">
    <location>
        <begin position="45"/>
        <end position="132"/>
    </location>
</feature>
<evidence type="ECO:0000256" key="12">
    <source>
        <dbReference type="ARBA" id="ARBA00024143"/>
    </source>
</evidence>
<evidence type="ECO:0000256" key="14">
    <source>
        <dbReference type="PROSITE-ProRule" id="PRU00282"/>
    </source>
</evidence>
<evidence type="ECO:0000256" key="10">
    <source>
        <dbReference type="ARBA" id="ARBA00023128"/>
    </source>
</evidence>
<keyword evidence="5" id="KW-0050">Antiport</keyword>
<feature type="repeat" description="Solcar" evidence="14">
    <location>
        <begin position="1"/>
        <end position="40"/>
    </location>
</feature>
<proteinExistence type="inferred from homology"/>
<dbReference type="SUPFAM" id="SSF103506">
    <property type="entry name" value="Mitochondrial carrier"/>
    <property type="match status" value="1"/>
</dbReference>
<dbReference type="Proteomes" id="UP000673691">
    <property type="component" value="Unassembled WGS sequence"/>
</dbReference>
<evidence type="ECO:0000256" key="11">
    <source>
        <dbReference type="ARBA" id="ARBA00023136"/>
    </source>
</evidence>
<protein>
    <recommendedName>
        <fullName evidence="16">ADP/ATP translocase</fullName>
    </recommendedName>
    <alternativeName>
        <fullName evidence="16">ADP,ATP carrier protein</fullName>
    </alternativeName>
</protein>
<dbReference type="InterPro" id="IPR023395">
    <property type="entry name" value="MCP_dom_sf"/>
</dbReference>
<evidence type="ECO:0000256" key="13">
    <source>
        <dbReference type="ARBA" id="ARBA00045250"/>
    </source>
</evidence>